<dbReference type="PANTHER" id="PTHR10434:SF40">
    <property type="entry name" value="1-ACYL-SN-GLYCEROL-3-PHOSPHATE ACYLTRANSFERASE"/>
    <property type="match status" value="1"/>
</dbReference>
<evidence type="ECO:0000256" key="2">
    <source>
        <dbReference type="ARBA" id="ARBA00022679"/>
    </source>
</evidence>
<dbReference type="AlphaFoldDB" id="A0A7X0JJD2"/>
<dbReference type="CDD" id="cd07989">
    <property type="entry name" value="LPLAT_AGPAT-like"/>
    <property type="match status" value="1"/>
</dbReference>
<keyword evidence="4" id="KW-0472">Membrane</keyword>
<evidence type="ECO:0000256" key="4">
    <source>
        <dbReference type="SAM" id="Phobius"/>
    </source>
</evidence>
<keyword evidence="2 6" id="KW-0808">Transferase</keyword>
<feature type="domain" description="Phospholipid/glycerol acyltransferase" evidence="5">
    <location>
        <begin position="72"/>
        <end position="186"/>
    </location>
</feature>
<dbReference type="PANTHER" id="PTHR10434">
    <property type="entry name" value="1-ACYL-SN-GLYCEROL-3-PHOSPHATE ACYLTRANSFERASE"/>
    <property type="match status" value="1"/>
</dbReference>
<feature type="transmembrane region" description="Helical" evidence="4">
    <location>
        <begin position="12"/>
        <end position="31"/>
    </location>
</feature>
<dbReference type="GO" id="GO:0006654">
    <property type="term" value="P:phosphatidic acid biosynthetic process"/>
    <property type="evidence" value="ECO:0007669"/>
    <property type="project" value="TreeGrafter"/>
</dbReference>
<evidence type="ECO:0000313" key="6">
    <source>
        <dbReference type="EMBL" id="MBB6508671.1"/>
    </source>
</evidence>
<proteinExistence type="predicted"/>
<dbReference type="SUPFAM" id="SSF69593">
    <property type="entry name" value="Glycerol-3-phosphate (1)-acyltransferase"/>
    <property type="match status" value="1"/>
</dbReference>
<gene>
    <name evidence="6" type="ORF">F4695_002020</name>
</gene>
<dbReference type="GO" id="GO:0003841">
    <property type="term" value="F:1-acylglycerol-3-phosphate O-acyltransferase activity"/>
    <property type="evidence" value="ECO:0007669"/>
    <property type="project" value="UniProtKB-EC"/>
</dbReference>
<dbReference type="EC" id="2.3.1.51" evidence="6"/>
<dbReference type="Proteomes" id="UP000585437">
    <property type="component" value="Unassembled WGS sequence"/>
</dbReference>
<evidence type="ECO:0000256" key="1">
    <source>
        <dbReference type="ARBA" id="ARBA00005189"/>
    </source>
</evidence>
<reference evidence="6 7" key="1">
    <citation type="submission" date="2020-08" db="EMBL/GenBank/DDBJ databases">
        <title>The Agave Microbiome: Exploring the role of microbial communities in plant adaptations to desert environments.</title>
        <authorList>
            <person name="Partida-Martinez L.P."/>
        </authorList>
    </citation>
    <scope>NUCLEOTIDE SEQUENCE [LARGE SCALE GENOMIC DNA]</scope>
    <source>
        <strain evidence="6 7">AS3.12</strain>
    </source>
</reference>
<comment type="caution">
    <text evidence="6">The sequence shown here is derived from an EMBL/GenBank/DDBJ whole genome shotgun (WGS) entry which is preliminary data.</text>
</comment>
<sequence length="268" mass="30655">MLLIRSVVFNTAFYANMILRMIVFAPYYFLASRKAAFSVPKGWASSSNWLMGKIVGATFEIEGLENIPEGGCIFTPKHQSVWDTFALMPHYPDPVYILKRELLWIPLFGWYLARQRMIPVNRGARGKVMVEVMKRTKEEMASGRQLIIYPEGTRRSPGAEPDYRYGIARIYRDAKVPVVPVVAHWGLFWGRRKLVKYPGHFKVRILPPIQPGMQPDAFYKHLIETLETASDQLLVETVAANPHLPLPATALKRLAELKAEQKREQTTV</sequence>
<comment type="pathway">
    <text evidence="1">Lipid metabolism.</text>
</comment>
<evidence type="ECO:0000256" key="3">
    <source>
        <dbReference type="ARBA" id="ARBA00023315"/>
    </source>
</evidence>
<dbReference type="Pfam" id="PF01553">
    <property type="entry name" value="Acyltransferase"/>
    <property type="match status" value="1"/>
</dbReference>
<protein>
    <submittedName>
        <fullName evidence="6">1-acyl-sn-glycerol-3-phosphate acyltransferase</fullName>
        <ecNumber evidence="6">2.3.1.51</ecNumber>
    </submittedName>
</protein>
<organism evidence="6 7">
    <name type="scientific">Rhizobium soli</name>
    <dbReference type="NCBI Taxonomy" id="424798"/>
    <lineage>
        <taxon>Bacteria</taxon>
        <taxon>Pseudomonadati</taxon>
        <taxon>Pseudomonadota</taxon>
        <taxon>Alphaproteobacteria</taxon>
        <taxon>Hyphomicrobiales</taxon>
        <taxon>Rhizobiaceae</taxon>
        <taxon>Rhizobium/Agrobacterium group</taxon>
        <taxon>Rhizobium</taxon>
    </lineage>
</organism>
<dbReference type="RefSeq" id="WP_184654565.1">
    <property type="nucleotide sequence ID" value="NZ_JACHBU010000003.1"/>
</dbReference>
<dbReference type="InterPro" id="IPR002123">
    <property type="entry name" value="Plipid/glycerol_acylTrfase"/>
</dbReference>
<dbReference type="SMART" id="SM00563">
    <property type="entry name" value="PlsC"/>
    <property type="match status" value="1"/>
</dbReference>
<accession>A0A7X0JJD2</accession>
<keyword evidence="3 6" id="KW-0012">Acyltransferase</keyword>
<dbReference type="EMBL" id="JACHBU010000003">
    <property type="protein sequence ID" value="MBB6508671.1"/>
    <property type="molecule type" value="Genomic_DNA"/>
</dbReference>
<evidence type="ECO:0000313" key="7">
    <source>
        <dbReference type="Proteomes" id="UP000585437"/>
    </source>
</evidence>
<name>A0A7X0JJD2_9HYPH</name>
<keyword evidence="7" id="KW-1185">Reference proteome</keyword>
<keyword evidence="4" id="KW-0812">Transmembrane</keyword>
<keyword evidence="4" id="KW-1133">Transmembrane helix</keyword>
<evidence type="ECO:0000259" key="5">
    <source>
        <dbReference type="SMART" id="SM00563"/>
    </source>
</evidence>